<dbReference type="OrthoDB" id="2360774at2759"/>
<keyword evidence="1" id="KW-0472">Membrane</keyword>
<keyword evidence="1" id="KW-0812">Transmembrane</keyword>
<evidence type="ECO:0000313" key="3">
    <source>
        <dbReference type="Proteomes" id="UP001139887"/>
    </source>
</evidence>
<dbReference type="AlphaFoldDB" id="A0A9W8M1Z8"/>
<gene>
    <name evidence="2" type="ORF">IWW36_000128</name>
</gene>
<evidence type="ECO:0008006" key="4">
    <source>
        <dbReference type="Google" id="ProtNLM"/>
    </source>
</evidence>
<sequence length="254" mass="30037">MSRVSYSQPRVIIGLLALGIIITTFILAGRLHNYWRTHQGPKLFQPHNQYYLNKERALLDKLAIIFPVNNNTDMQFYRNTWFRDYLFPVCDWPGPECKIVCYRDSTYRTLDMKTICFSQALKNIDKEFFIKLDDDTFVDMDYVVDLINQYQGWKSPVYISDHRRTGHRDFPDALNGVKYGNGKFYMFNQELAKCLKPDIQYKKHRNEDSLFGGMVSHGCGEPNVLYLKEDDTKIWHKSYTNKNKNIDLAYIKNH</sequence>
<name>A0A9W8M1Z8_9FUNG</name>
<keyword evidence="1" id="KW-1133">Transmembrane helix</keyword>
<evidence type="ECO:0000256" key="1">
    <source>
        <dbReference type="SAM" id="Phobius"/>
    </source>
</evidence>
<proteinExistence type="predicted"/>
<accession>A0A9W8M1Z8</accession>
<comment type="caution">
    <text evidence="2">The sequence shown here is derived from an EMBL/GenBank/DDBJ whole genome shotgun (WGS) entry which is preliminary data.</text>
</comment>
<dbReference type="Gene3D" id="3.90.550.50">
    <property type="match status" value="1"/>
</dbReference>
<keyword evidence="3" id="KW-1185">Reference proteome</keyword>
<reference evidence="2" key="1">
    <citation type="submission" date="2022-07" db="EMBL/GenBank/DDBJ databases">
        <title>Phylogenomic reconstructions and comparative analyses of Kickxellomycotina fungi.</title>
        <authorList>
            <person name="Reynolds N.K."/>
            <person name="Stajich J.E."/>
            <person name="Barry K."/>
            <person name="Grigoriev I.V."/>
            <person name="Crous P."/>
            <person name="Smith M.E."/>
        </authorList>
    </citation>
    <scope>NUCLEOTIDE SEQUENCE</scope>
    <source>
        <strain evidence="2">NRRL 1566</strain>
    </source>
</reference>
<dbReference type="EMBL" id="JANBUW010000002">
    <property type="protein sequence ID" value="KAJ2852500.1"/>
    <property type="molecule type" value="Genomic_DNA"/>
</dbReference>
<feature type="transmembrane region" description="Helical" evidence="1">
    <location>
        <begin position="12"/>
        <end position="29"/>
    </location>
</feature>
<dbReference type="Proteomes" id="UP001139887">
    <property type="component" value="Unassembled WGS sequence"/>
</dbReference>
<dbReference type="PROSITE" id="PS01121">
    <property type="entry name" value="CASPASE_HIS"/>
    <property type="match status" value="1"/>
</dbReference>
<dbReference type="InterPro" id="IPR016129">
    <property type="entry name" value="Caspase_his_AS"/>
</dbReference>
<evidence type="ECO:0000313" key="2">
    <source>
        <dbReference type="EMBL" id="KAJ2852500.1"/>
    </source>
</evidence>
<organism evidence="2 3">
    <name type="scientific">Coemansia brasiliensis</name>
    <dbReference type="NCBI Taxonomy" id="2650707"/>
    <lineage>
        <taxon>Eukaryota</taxon>
        <taxon>Fungi</taxon>
        <taxon>Fungi incertae sedis</taxon>
        <taxon>Zoopagomycota</taxon>
        <taxon>Kickxellomycotina</taxon>
        <taxon>Kickxellomycetes</taxon>
        <taxon>Kickxellales</taxon>
        <taxon>Kickxellaceae</taxon>
        <taxon>Coemansia</taxon>
    </lineage>
</organism>
<protein>
    <recommendedName>
        <fullName evidence="4">Hexosyltransferase</fullName>
    </recommendedName>
</protein>